<protein>
    <recommendedName>
        <fullName evidence="3">Agarase</fullName>
    </recommendedName>
</protein>
<accession>A0ABY6CV55</accession>
<evidence type="ECO:0000313" key="1">
    <source>
        <dbReference type="EMBL" id="UXP33880.1"/>
    </source>
</evidence>
<name>A0ABY6CV55_9BACT</name>
<dbReference type="RefSeq" id="WP_262311306.1">
    <property type="nucleotide sequence ID" value="NZ_CP106679.1"/>
</dbReference>
<evidence type="ECO:0008006" key="3">
    <source>
        <dbReference type="Google" id="ProtNLM"/>
    </source>
</evidence>
<sequence length="479" mass="55657">MKKSLFAILITLLSGCSGITDKKTDIQQPYIYVDAKVKVYHADGTRSYKEYQPFETRTVQLLKDYKTPHEKPALSKYGGVLTGKTEATGFYYVKRMDDRWWGVDPLGYRHFSIALNGVKRNRSERNKKALVEKFGTHENWLKETIALLQNNGFNGTGSWSDHEAIVELNKTLDQPIAYTINWDFMGGYGSKRGGTHQQSGHRGYPNNAIFVFDPEFESFCDEHAQKLEKFKDDPNLYGHFSDNEMPFKFTAIDNYLALPETDYGYLAARAWLDDMGITQEQITDEHRHLFMSYVADKYFSIVSKAIKKYDPNHLYIGSRFYSREKDNKMFMETVGKYLDAISINYYNYWTPDSTQMSNWAKWSGRPFIVTEYYTKGEDSGMGNKSGAGWIVRTQEDRGLFYQNFNLALLESKNCVGWHYFKYQDNDPEDKTVDPSNVDANKGVVTSEYKVWEPMLKKMNELNQQVYPVIEYFDHQQSNI</sequence>
<dbReference type="EMBL" id="CP106679">
    <property type="protein sequence ID" value="UXP33880.1"/>
    <property type="molecule type" value="Genomic_DNA"/>
</dbReference>
<gene>
    <name evidence="1" type="ORF">N6H18_07970</name>
</gene>
<dbReference type="PROSITE" id="PS51257">
    <property type="entry name" value="PROKAR_LIPOPROTEIN"/>
    <property type="match status" value="1"/>
</dbReference>
<reference evidence="1" key="1">
    <citation type="submission" date="2022-09" db="EMBL/GenBank/DDBJ databases">
        <title>Comparative genomics and taxonomic characterization of three novel marine species of genus Reichenbachiella exhibiting antioxidant and polysaccharide degradation activities.</title>
        <authorList>
            <person name="Muhammad N."/>
            <person name="Lee Y.-J."/>
            <person name="Ko J."/>
            <person name="Kim S.-G."/>
        </authorList>
    </citation>
    <scope>NUCLEOTIDE SEQUENCE</scope>
    <source>
        <strain evidence="1">BKB1-1</strain>
    </source>
</reference>
<organism evidence="1 2">
    <name type="scientific">Reichenbachiella agarivorans</name>
    <dbReference type="NCBI Taxonomy" id="2979464"/>
    <lineage>
        <taxon>Bacteria</taxon>
        <taxon>Pseudomonadati</taxon>
        <taxon>Bacteroidota</taxon>
        <taxon>Cytophagia</taxon>
        <taxon>Cytophagales</taxon>
        <taxon>Reichenbachiellaceae</taxon>
        <taxon>Reichenbachiella</taxon>
    </lineage>
</organism>
<dbReference type="Proteomes" id="UP001065174">
    <property type="component" value="Chromosome"/>
</dbReference>
<evidence type="ECO:0000313" key="2">
    <source>
        <dbReference type="Proteomes" id="UP001065174"/>
    </source>
</evidence>
<keyword evidence="2" id="KW-1185">Reference proteome</keyword>
<dbReference type="SUPFAM" id="SSF51445">
    <property type="entry name" value="(Trans)glycosidases"/>
    <property type="match status" value="1"/>
</dbReference>
<dbReference type="InterPro" id="IPR017853">
    <property type="entry name" value="GH"/>
</dbReference>
<dbReference type="Gene3D" id="3.20.20.80">
    <property type="entry name" value="Glycosidases"/>
    <property type="match status" value="2"/>
</dbReference>
<proteinExistence type="predicted"/>